<dbReference type="InParanoid" id="A4HAN1"/>
<feature type="compositionally biased region" description="Polar residues" evidence="1">
    <location>
        <begin position="517"/>
        <end position="533"/>
    </location>
</feature>
<dbReference type="GeneID" id="5414947"/>
<feature type="compositionally biased region" description="Basic residues" evidence="1">
    <location>
        <begin position="740"/>
        <end position="752"/>
    </location>
</feature>
<feature type="region of interest" description="Disordered" evidence="1">
    <location>
        <begin position="2171"/>
        <end position="2195"/>
    </location>
</feature>
<feature type="compositionally biased region" description="Acidic residues" evidence="1">
    <location>
        <begin position="64"/>
        <end position="76"/>
    </location>
</feature>
<feature type="compositionally biased region" description="Basic residues" evidence="1">
    <location>
        <begin position="1835"/>
        <end position="1847"/>
    </location>
</feature>
<feature type="compositionally biased region" description="Low complexity" evidence="1">
    <location>
        <begin position="15"/>
        <end position="32"/>
    </location>
</feature>
<feature type="compositionally biased region" description="Polar residues" evidence="1">
    <location>
        <begin position="723"/>
        <end position="736"/>
    </location>
</feature>
<feature type="region of interest" description="Disordered" evidence="1">
    <location>
        <begin position="860"/>
        <end position="880"/>
    </location>
</feature>
<dbReference type="VEuPathDB" id="TriTrypDB:LbrM.20.1160"/>
<feature type="compositionally biased region" description="Basic residues" evidence="1">
    <location>
        <begin position="1995"/>
        <end position="2008"/>
    </location>
</feature>
<proteinExistence type="predicted"/>
<dbReference type="Proteomes" id="UP000007258">
    <property type="component" value="Chromosome 20"/>
</dbReference>
<feature type="compositionally biased region" description="Polar residues" evidence="1">
    <location>
        <begin position="788"/>
        <end position="797"/>
    </location>
</feature>
<feature type="compositionally biased region" description="Polar residues" evidence="1">
    <location>
        <begin position="595"/>
        <end position="610"/>
    </location>
</feature>
<feature type="compositionally biased region" description="Basic residues" evidence="1">
    <location>
        <begin position="1788"/>
        <end position="1813"/>
    </location>
</feature>
<feature type="compositionally biased region" description="Low complexity" evidence="1">
    <location>
        <begin position="493"/>
        <end position="512"/>
    </location>
</feature>
<feature type="region of interest" description="Disordered" evidence="1">
    <location>
        <begin position="1028"/>
        <end position="1141"/>
    </location>
</feature>
<feature type="compositionally biased region" description="Pro residues" evidence="1">
    <location>
        <begin position="2011"/>
        <end position="2023"/>
    </location>
</feature>
<feature type="compositionally biased region" description="Acidic residues" evidence="1">
    <location>
        <begin position="185"/>
        <end position="194"/>
    </location>
</feature>
<feature type="compositionally biased region" description="Basic residues" evidence="1">
    <location>
        <begin position="1951"/>
        <end position="1979"/>
    </location>
</feature>
<feature type="compositionally biased region" description="Polar residues" evidence="1">
    <location>
        <begin position="118"/>
        <end position="161"/>
    </location>
</feature>
<feature type="compositionally biased region" description="Basic residues" evidence="1">
    <location>
        <begin position="635"/>
        <end position="644"/>
    </location>
</feature>
<feature type="compositionally biased region" description="Low complexity" evidence="1">
    <location>
        <begin position="1589"/>
        <end position="1606"/>
    </location>
</feature>
<name>A4HAN1_LEIBR</name>
<gene>
    <name evidence="2" type="ORF">LBRM_20_1160</name>
</gene>
<feature type="compositionally biased region" description="Pro residues" evidence="1">
    <location>
        <begin position="2338"/>
        <end position="2347"/>
    </location>
</feature>
<feature type="compositionally biased region" description="Basic and acidic residues" evidence="1">
    <location>
        <begin position="234"/>
        <end position="244"/>
    </location>
</feature>
<protein>
    <submittedName>
        <fullName evidence="2">Uncharacterized protein</fullName>
    </submittedName>
</protein>
<feature type="compositionally biased region" description="Basic and acidic residues" evidence="1">
    <location>
        <begin position="1659"/>
        <end position="1671"/>
    </location>
</feature>
<evidence type="ECO:0000313" key="2">
    <source>
        <dbReference type="EMBL" id="CAM38462.2"/>
    </source>
</evidence>
<feature type="compositionally biased region" description="Polar residues" evidence="1">
    <location>
        <begin position="223"/>
        <end position="233"/>
    </location>
</feature>
<feature type="region of interest" description="Disordered" evidence="1">
    <location>
        <begin position="1783"/>
        <end position="1880"/>
    </location>
</feature>
<feature type="compositionally biased region" description="Polar residues" evidence="1">
    <location>
        <begin position="1077"/>
        <end position="1091"/>
    </location>
</feature>
<feature type="region of interest" description="Disordered" evidence="1">
    <location>
        <begin position="711"/>
        <end position="801"/>
    </location>
</feature>
<feature type="compositionally biased region" description="Low complexity" evidence="1">
    <location>
        <begin position="421"/>
        <end position="443"/>
    </location>
</feature>
<sequence>MGAVPPQQPKPSSRPVPARSPSSASADAWRASMGDELLHGKPLQQDSPDVAAAVPREDLYSTLEEAEGDIDVDYADEGSAQSREVSGRNDGARHPQHRFPVMMPGSSLATIAVPPIPTMSSIAGPTSPMSLSSSIATDTPRSILRQSGSASGRTPQSSSRRISFVGVSPPRLDEPHDRRHGKEENEGDSDDYESAEPSLRYDIVTLTTPVNGTPPRHARSARSLDSSSPNSDYHSQECNEDPSRRASSPVPAPQQQWASSSLSPERPRLSSRSRTHSPPRGSGGGYTSRTGLPLSTPVAVPSAPPSPEEEGDEITLDVAPQHRVPALQNLTQGPDRRIDQRRARSPSMETIGHDDDVLTQPHNRSETEGVADVAAVVRRPPPRQRWPSDAYQDDPPTEVSIQQRGRQSRRERLDPEDDMDSSSSSQRSNDNDSLSTGSDDSLSARYASPLKAHQEEQRGLSHLPTSSSPPVPAFSAHKPRAGSPTPRRHSANSTENSDRTSSSSRGSTLSQRRTSRVPSSATPLPPLQTQQDNTYERNLGNSSHEHNHGRSSRAVTSAFLSTSHNRSCGMLVGEENRGQDNHANSGAPPPYRETSLFSSTGYSPSTITGHSSDRSVAGDLSGFATAAAAPEPRRMPFRTRRKHHGYTDTSATVLKNYQQQHEVIPSVLSAVTTTEQSKQTKDRQAAGVVEGDVSQVYVDPLLRERRHRHELARQESLPHQEQHSLSAKARSTSSHVEQPHRRHSRPHARRRSPCSERAANRQPATYEPVSLRDIMKRHDSPTTKSRRGTSFGQSTTGVILHPPSEVRQLHLQRSSHDNDGAAHGLKLGAAAMEASVKSSSLLSSGGVPADELLWDTSTLASHARSSPPPSVSSRFSSERVLNTPGGRKVLRKKLVVVVRRKKTGAVPSENDPVMQMSLLPFKEGAAALLESNSLLQGSPQQQRRARSASLPAAAAAPVLEKLIDHMGQSRCTSMSSRFPSRVSQRQCWSSSEAAHKCDGGDYHASEDEISEADRRQFRQALSELSFRSASRRSFVSPSTTTTALRSHSSHTRSPHSQHSVPHDRERPRHRSHRSHSAAMNDTVTSVRTTSPSHERSSRGDSCHSNEKSAHRCNGGYPHNSRRRHKHESRRHSSVEHRRRSLSPATIPGARYCATQNEEFYSAAHMAKDGAALVLSPLVERIGITPMSMQVLPRLVLRSEIGVSPQRQYNHDLHSNIDAFGHTNGAWSASDDEGEHTVVRVFDAKSDGLRSRPLLLQFSSGTQTDEAAGATLAFGSARSGMPLLVAAPVQRLPAVGPKGNTRNSAHSIARKIASIENIASTVKECAATSSPVSDASASESPASFVKRAVSPTAAAEPFTSSTSHIHSSYSGEAGGGATKVFRDNVGVSKTSTDVPLSTSAPPLSVAPVHMTATHSQLIIQHPDTAASATMGTTASVPLFMPPLMVDDLSQLSHEWQSTLHERTSKAKQDAVEKFLIASAEAGAASTEATVAAAASLPPLCLAGSVVLGENSNMYASGCAGPRVPAVGAEASFERQGCNTSTQAHQGLALQEFYGGSVASAAIPSVSLSAYAIPPRSGPRSFLEIERDVQQRSGSSQSAVQQATGQQQQEERSLSLFTPSKAKYMQETLVARELASGGKAAAVKSRGSGEESFTAATKHSGGKDRGASSERLRANSNGPRPTKSFDLEAPSTVEANDTVDVVDIVQPPLPTDLLSAPSTLAEAEEQARRGNRTCSSSSSSRQRSRSVVEKETPAEGTIAAATSGVGVHSALPLPSFFSVVEPATEAHTSHSVKKAAKHRSGNRHRRNERRKHSSHHGTSASSRRSPSPSSSEASKLHSTKRNKKSKEKKSRYDGDDKHKKRKHGHERHGRCSRSCTRSRSSRAGDATFFEMSDDSEVDSNLTTSMEFQLSRLLLLREAASVKVPTPTAASGASRRSKHDKEKENRKAAAAKKGEHHHHRNRSAKAKKRKMSSKRGEKRRRTLSAGSTVCRISSGTEKKKKTGKEKVRHRSASPPNPWPLPPPPPCQHSNALYGVEATADDAAAGGAVDAKIRSAALRSDWALRYRSLCDDHATLGSPRSILEDHTQSRSRYQSTRPSFRGGSLYTGDQEEGVETDRARHHTKTRAGEDSEMLYGHYRRYSHNISPLRGQRPYVASAASRWADGARRAYRPALRADTTVEESPLQHRSHSDPSRPSMRWGDYVRGAERGAAGGPLSPFYTHTGRPQSLAQRRRSRSIDTITGGACSNGGGEGYSRASAQPTSSTCSATYTSRRRQTGEFDHIDDLPIRQYFNKEAVRKSDVKEDNPLVSTPTQDGAEEWRPDNARDFSYLRPRERAGKRTPPLPPPPSPPLASTSPPAVQTDSIFAAIPRSGALPILTEYTVTDAQTAEDFVQGVKEIISALQLYRKSV</sequence>
<feature type="region of interest" description="Disordered" evidence="1">
    <location>
        <begin position="570"/>
        <end position="646"/>
    </location>
</feature>
<evidence type="ECO:0000256" key="1">
    <source>
        <dbReference type="SAM" id="MobiDB-lite"/>
    </source>
</evidence>
<feature type="region of interest" description="Disordered" evidence="1">
    <location>
        <begin position="2294"/>
        <end position="2355"/>
    </location>
</feature>
<feature type="compositionally biased region" description="Low complexity" evidence="1">
    <location>
        <begin position="287"/>
        <end position="301"/>
    </location>
</feature>
<feature type="compositionally biased region" description="Basic and acidic residues" evidence="1">
    <location>
        <begin position="171"/>
        <end position="184"/>
    </location>
</feature>
<feature type="region of interest" description="Disordered" evidence="1">
    <location>
        <begin position="1706"/>
        <end position="1753"/>
    </location>
</feature>
<feature type="compositionally biased region" description="Low complexity" evidence="1">
    <location>
        <begin position="861"/>
        <end position="879"/>
    </location>
</feature>
<feature type="compositionally biased region" description="Basic and acidic residues" evidence="1">
    <location>
        <begin position="1092"/>
        <end position="1109"/>
    </location>
</feature>
<dbReference type="EMBL" id="FR798994">
    <property type="protein sequence ID" value="CAM38462.2"/>
    <property type="molecule type" value="Genomic_DNA"/>
</dbReference>
<feature type="region of interest" description="Disordered" evidence="1">
    <location>
        <begin position="2207"/>
        <end position="2268"/>
    </location>
</feature>
<feature type="compositionally biased region" description="Basic and acidic residues" evidence="1">
    <location>
        <begin position="711"/>
        <end position="722"/>
    </location>
</feature>
<reference evidence="2 3" key="1">
    <citation type="journal article" date="2007" name="Nat. Genet.">
        <title>Comparative genomic analysis of three Leishmania species that cause diverse human disease.</title>
        <authorList>
            <person name="Peacock C.S."/>
            <person name="Seeger K."/>
            <person name="Harris D."/>
            <person name="Murphy L."/>
            <person name="Ruiz J.C."/>
            <person name="Quail M.A."/>
            <person name="Peters N."/>
            <person name="Adlem E."/>
            <person name="Tivey A."/>
            <person name="Aslett M."/>
            <person name="Kerhornou A."/>
            <person name="Ivens A."/>
            <person name="Fraser A."/>
            <person name="Rajandream M.A."/>
            <person name="Carver T."/>
            <person name="Norbertczak H."/>
            <person name="Chillingworth T."/>
            <person name="Hance Z."/>
            <person name="Jagels K."/>
            <person name="Moule S."/>
            <person name="Ormond D."/>
            <person name="Rutter S."/>
            <person name="Squares R."/>
            <person name="Whitehead S."/>
            <person name="Rabbinowitsch E."/>
            <person name="Arrowsmith C."/>
            <person name="White B."/>
            <person name="Thurston S."/>
            <person name="Bringaud F."/>
            <person name="Baldauf S.L."/>
            <person name="Faulconbridge A."/>
            <person name="Jeffares D."/>
            <person name="Depledge D.P."/>
            <person name="Oyola S.O."/>
            <person name="Hilley J.D."/>
            <person name="Brito L.O."/>
            <person name="Tosi L.R."/>
            <person name="Barrell B."/>
            <person name="Cruz A.K."/>
            <person name="Mottram J.C."/>
            <person name="Smith D.F."/>
            <person name="Berriman M."/>
        </authorList>
    </citation>
    <scope>NUCLEOTIDE SEQUENCE [LARGE SCALE GENOMIC DNA]</scope>
    <source>
        <strain evidence="2 3">MHOM/BR/75/M2904</strain>
    </source>
</reference>
<dbReference type="KEGG" id="lbz:LBRM_20_1160"/>
<feature type="region of interest" description="Disordered" evidence="1">
    <location>
        <begin position="1"/>
        <end position="554"/>
    </location>
</feature>
<dbReference type="RefSeq" id="XP_001564401.2">
    <property type="nucleotide sequence ID" value="XM_001564351.2"/>
</dbReference>
<feature type="region of interest" description="Disordered" evidence="1">
    <location>
        <begin position="1639"/>
        <end position="1685"/>
    </location>
</feature>
<evidence type="ECO:0000313" key="3">
    <source>
        <dbReference type="Proteomes" id="UP000007258"/>
    </source>
</evidence>
<feature type="compositionally biased region" description="Low complexity" evidence="1">
    <location>
        <begin position="1028"/>
        <end position="1038"/>
    </location>
</feature>
<accession>A4HAN1</accession>
<keyword evidence="3" id="KW-1185">Reference proteome</keyword>
<feature type="compositionally biased region" description="Low complexity" evidence="1">
    <location>
        <begin position="1817"/>
        <end position="1831"/>
    </location>
</feature>
<feature type="region of interest" description="Disordered" evidence="1">
    <location>
        <begin position="1920"/>
        <end position="2028"/>
    </location>
</feature>
<feature type="compositionally biased region" description="Basic residues" evidence="1">
    <location>
        <begin position="1856"/>
        <end position="1869"/>
    </location>
</feature>
<feature type="compositionally biased region" description="Polar residues" evidence="1">
    <location>
        <begin position="2253"/>
        <end position="2267"/>
    </location>
</feature>
<feature type="region of interest" description="Disordered" evidence="1">
    <location>
        <begin position="1586"/>
        <end position="1616"/>
    </location>
</feature>
<feature type="compositionally biased region" description="Low complexity" evidence="1">
    <location>
        <begin position="1730"/>
        <end position="1739"/>
    </location>
</feature>
<feature type="compositionally biased region" description="Pro residues" evidence="1">
    <location>
        <begin position="1"/>
        <end position="14"/>
    </location>
</feature>
<feature type="compositionally biased region" description="Basic residues" evidence="1">
    <location>
        <begin position="1119"/>
        <end position="1129"/>
    </location>
</feature>
<feature type="region of interest" description="Disordered" evidence="1">
    <location>
        <begin position="2071"/>
        <end position="2123"/>
    </location>
</feature>
<reference evidence="2 3" key="2">
    <citation type="journal article" date="2011" name="Genome Res.">
        <title>Chromosome and gene copy number variation allow major structural change between species and strains of Leishmania.</title>
        <authorList>
            <person name="Rogers M.B."/>
            <person name="Hilley J.D."/>
            <person name="Dickens N.J."/>
            <person name="Wilkes J."/>
            <person name="Bates P.A."/>
            <person name="Depledge D.P."/>
            <person name="Harris D."/>
            <person name="Her Y."/>
            <person name="Herzyk P."/>
            <person name="Imamura H."/>
            <person name="Otto T.D."/>
            <person name="Sanders M."/>
            <person name="Seeger K."/>
            <person name="Dujardin J.C."/>
            <person name="Berriman M."/>
            <person name="Smith D.F."/>
            <person name="Hertz-Fowler C."/>
            <person name="Mottram J.C."/>
        </authorList>
    </citation>
    <scope>NUCLEOTIDE SEQUENCE [LARGE SCALE GENOMIC DNA]</scope>
    <source>
        <strain evidence="2 3">MHOM/BR/75/M2904</strain>
    </source>
</reference>
<organism evidence="2 3">
    <name type="scientific">Leishmania braziliensis</name>
    <dbReference type="NCBI Taxonomy" id="5660"/>
    <lineage>
        <taxon>Eukaryota</taxon>
        <taxon>Discoba</taxon>
        <taxon>Euglenozoa</taxon>
        <taxon>Kinetoplastea</taxon>
        <taxon>Metakinetoplastina</taxon>
        <taxon>Trypanosomatida</taxon>
        <taxon>Trypanosomatidae</taxon>
        <taxon>Leishmaniinae</taxon>
        <taxon>Leishmania</taxon>
        <taxon>Leishmania braziliensis species complex</taxon>
    </lineage>
</organism>